<dbReference type="Gene3D" id="1.10.150.240">
    <property type="entry name" value="Putative phosphatase, domain 2"/>
    <property type="match status" value="1"/>
</dbReference>
<dbReference type="Pfam" id="PF00702">
    <property type="entry name" value="Hydrolase"/>
    <property type="match status" value="1"/>
</dbReference>
<dbReference type="InterPro" id="IPR023198">
    <property type="entry name" value="PGP-like_dom2"/>
</dbReference>
<reference evidence="1 2" key="1">
    <citation type="submission" date="2024-01" db="EMBL/GenBank/DDBJ databases">
        <title>Complete genome of Cladobotryum mycophilum ATHUM6906.</title>
        <authorList>
            <person name="Christinaki A.C."/>
            <person name="Myridakis A.I."/>
            <person name="Kouvelis V.N."/>
        </authorList>
    </citation>
    <scope>NUCLEOTIDE SEQUENCE [LARGE SCALE GENOMIC DNA]</scope>
    <source>
        <strain evidence="1 2">ATHUM6906</strain>
    </source>
</reference>
<evidence type="ECO:0000313" key="2">
    <source>
        <dbReference type="Proteomes" id="UP001338125"/>
    </source>
</evidence>
<dbReference type="NCBIfam" id="TIGR01509">
    <property type="entry name" value="HAD-SF-IA-v3"/>
    <property type="match status" value="1"/>
</dbReference>
<dbReference type="InterPro" id="IPR006439">
    <property type="entry name" value="HAD-SF_hydro_IA"/>
</dbReference>
<dbReference type="Gene3D" id="3.40.50.1000">
    <property type="entry name" value="HAD superfamily/HAD-like"/>
    <property type="match status" value="1"/>
</dbReference>
<dbReference type="SFLD" id="SFLDS00003">
    <property type="entry name" value="Haloacid_Dehalogenase"/>
    <property type="match status" value="1"/>
</dbReference>
<proteinExistence type="predicted"/>
<evidence type="ECO:0000313" key="1">
    <source>
        <dbReference type="EMBL" id="KAK5988311.1"/>
    </source>
</evidence>
<name>A0ABR0S9I0_9HYPO</name>
<dbReference type="PRINTS" id="PR00413">
    <property type="entry name" value="HADHALOGNASE"/>
</dbReference>
<dbReference type="EMBL" id="JAVFKD010000016">
    <property type="protein sequence ID" value="KAK5988311.1"/>
    <property type="molecule type" value="Genomic_DNA"/>
</dbReference>
<sequence length="475" mass="53341">MASQYQHLILDIGGVLLSYSSGANTVLPPRTIKTILDSPYWADYERGKFSQQQCYETVCAEFGLELDVWQEAVEQLKSTLEPNLEFIAAVREIKTSYPNLCIHALSNLSAPDFEHLKPAVTQWGIFDSIITSSSIGQRKPDMAAYRLALEAIGAETQSVVFVDDMLENILMAHSLGIRAVHFKNTLKVIQQLHNLLGDPVSRGLDFLHQRAKNLVSDTSKGVAIKDNLTQLLVLQCIGKHDLVDLEDSGPTWQFFIGERTFTDAKFPNDSDTTSLAHAVFDFDEDRKRVAMDTIMQYVTPDGYPSAYHDHKRPRMCPVVCANVFRFFALNGQAARLQSTHDYLVRILDTQAYEFGTRYYLNHDWMLYFLADLCGRRSDPELSEIRDKVTTQLKRRIGIDKDVLGAAMRLLASQSLGLANPEDLKTLLKTQQVDGGWEVAWLWNYGQVDVQVGSRAVPTAMAVRGIATALGRELTT</sequence>
<dbReference type="SFLD" id="SFLDG01129">
    <property type="entry name" value="C1.5:_HAD__Beta-PGM__Phosphata"/>
    <property type="match status" value="1"/>
</dbReference>
<keyword evidence="2" id="KW-1185">Reference proteome</keyword>
<dbReference type="PANTHER" id="PTHR43611">
    <property type="entry name" value="ALPHA-D-GLUCOSE 1-PHOSPHATE PHOSPHATASE"/>
    <property type="match status" value="1"/>
</dbReference>
<protein>
    <submittedName>
        <fullName evidence="1">Sesquiterpene cyclase astC</fullName>
    </submittedName>
</protein>
<dbReference type="SUPFAM" id="SSF56784">
    <property type="entry name" value="HAD-like"/>
    <property type="match status" value="1"/>
</dbReference>
<accession>A0ABR0S9I0</accession>
<dbReference type="InterPro" id="IPR036412">
    <property type="entry name" value="HAD-like_sf"/>
</dbReference>
<dbReference type="Proteomes" id="UP001338125">
    <property type="component" value="Unassembled WGS sequence"/>
</dbReference>
<gene>
    <name evidence="1" type="ORF">PT974_12461</name>
</gene>
<dbReference type="PANTHER" id="PTHR43611:SF3">
    <property type="entry name" value="FLAVIN MONONUCLEOTIDE HYDROLASE 1, CHLOROPLATIC"/>
    <property type="match status" value="1"/>
</dbReference>
<dbReference type="InterPro" id="IPR023214">
    <property type="entry name" value="HAD_sf"/>
</dbReference>
<organism evidence="1 2">
    <name type="scientific">Cladobotryum mycophilum</name>
    <dbReference type="NCBI Taxonomy" id="491253"/>
    <lineage>
        <taxon>Eukaryota</taxon>
        <taxon>Fungi</taxon>
        <taxon>Dikarya</taxon>
        <taxon>Ascomycota</taxon>
        <taxon>Pezizomycotina</taxon>
        <taxon>Sordariomycetes</taxon>
        <taxon>Hypocreomycetidae</taxon>
        <taxon>Hypocreales</taxon>
        <taxon>Hypocreaceae</taxon>
        <taxon>Cladobotryum</taxon>
    </lineage>
</organism>
<comment type="caution">
    <text evidence="1">The sequence shown here is derived from an EMBL/GenBank/DDBJ whole genome shotgun (WGS) entry which is preliminary data.</text>
</comment>